<dbReference type="PANTHER" id="PTHR43856">
    <property type="entry name" value="CARDIOLIPIN HYDROLASE"/>
    <property type="match status" value="1"/>
</dbReference>
<dbReference type="InterPro" id="IPR001736">
    <property type="entry name" value="PLipase_D/transphosphatidylase"/>
</dbReference>
<dbReference type="PROSITE" id="PS50035">
    <property type="entry name" value="PLD"/>
    <property type="match status" value="1"/>
</dbReference>
<dbReference type="InterPro" id="IPR051406">
    <property type="entry name" value="PLD_domain"/>
</dbReference>
<dbReference type="GO" id="GO:0016042">
    <property type="term" value="P:lipid catabolic process"/>
    <property type="evidence" value="ECO:0007669"/>
    <property type="project" value="UniProtKB-KW"/>
</dbReference>
<dbReference type="SUPFAM" id="SSF56024">
    <property type="entry name" value="Phospholipase D/nuclease"/>
    <property type="match status" value="2"/>
</dbReference>
<keyword evidence="3" id="KW-0443">Lipid metabolism</keyword>
<accession>A0A0F9ULA1</accession>
<dbReference type="Pfam" id="PF13091">
    <property type="entry name" value="PLDc_2"/>
    <property type="match status" value="1"/>
</dbReference>
<dbReference type="EMBL" id="LAZR01000082">
    <property type="protein sequence ID" value="KKN94015.1"/>
    <property type="molecule type" value="Genomic_DNA"/>
</dbReference>
<dbReference type="GO" id="GO:0016891">
    <property type="term" value="F:RNA endonuclease activity producing 5'-phosphomonoesters, hydrolytic mechanism"/>
    <property type="evidence" value="ECO:0007669"/>
    <property type="project" value="TreeGrafter"/>
</dbReference>
<name>A0A0F9ULA1_9ZZZZ</name>
<evidence type="ECO:0000256" key="1">
    <source>
        <dbReference type="ARBA" id="ARBA00022801"/>
    </source>
</evidence>
<dbReference type="AlphaFoldDB" id="A0A0F9ULA1"/>
<keyword evidence="2" id="KW-0442">Lipid degradation</keyword>
<evidence type="ECO:0000259" key="4">
    <source>
        <dbReference type="PROSITE" id="PS50035"/>
    </source>
</evidence>
<evidence type="ECO:0000256" key="3">
    <source>
        <dbReference type="ARBA" id="ARBA00023098"/>
    </source>
</evidence>
<proteinExistence type="predicted"/>
<dbReference type="PANTHER" id="PTHR43856:SF1">
    <property type="entry name" value="MITOCHONDRIAL CARDIOLIPIN HYDROLASE"/>
    <property type="match status" value="1"/>
</dbReference>
<dbReference type="Gene3D" id="3.30.870.10">
    <property type="entry name" value="Endonuclease Chain A"/>
    <property type="match status" value="2"/>
</dbReference>
<reference evidence="5" key="1">
    <citation type="journal article" date="2015" name="Nature">
        <title>Complex archaea that bridge the gap between prokaryotes and eukaryotes.</title>
        <authorList>
            <person name="Spang A."/>
            <person name="Saw J.H."/>
            <person name="Jorgensen S.L."/>
            <person name="Zaremba-Niedzwiedzka K."/>
            <person name="Martijn J."/>
            <person name="Lind A.E."/>
            <person name="van Eijk R."/>
            <person name="Schleper C."/>
            <person name="Guy L."/>
            <person name="Ettema T.J."/>
        </authorList>
    </citation>
    <scope>NUCLEOTIDE SEQUENCE</scope>
</reference>
<dbReference type="InterPro" id="IPR025202">
    <property type="entry name" value="PLD-like_dom"/>
</dbReference>
<keyword evidence="1" id="KW-0378">Hydrolase</keyword>
<sequence>MNASSRTRLTRRRRRPFRALLIIFLLIWAALAIYQANKPLPQGFSVEGPLRPANDLAILIDQTYVSAAGEQVSEQEIFDEIFRLIEQARQLVVVDMFLFNEFASENSYRPLTEQLTSALLKAQNRNTDIQVLLITDPFNHLYGGLEAAHLQQLSEAGVQVISTDVNRLPASNPLWSGFWQLCCSLIGNSTEGGWLPNPVGDGKVTLRTYLRLLNFRANHRKTLVVDQGDDWVGLVTSANPHDASSQHTNSAIRFSGPAALDLLETERAVLAMSGRSVGASWPEPPAAPATSPADAVQVLTEGAIQTALLDMIETANPGNRLDIEVFYLSSRQIIDALIEAHGRGALVRVLLDPNRDAFGRKKIGIPNRQAAWDLHKEGIEVRWCHTEGEQCHRKWVRRDGPEGQAELIVGSANFTRRNLDNLNLETSVRVVSQQGHPAIDTARSQFEQAWMNADGKQYSLPYKAFADHSQLKYVLYRVMEATGMSSF</sequence>
<protein>
    <recommendedName>
        <fullName evidence="4">PLD phosphodiesterase domain-containing protein</fullName>
    </recommendedName>
</protein>
<comment type="caution">
    <text evidence="5">The sequence shown here is derived from an EMBL/GenBank/DDBJ whole genome shotgun (WGS) entry which is preliminary data.</text>
</comment>
<feature type="domain" description="PLD phosphodiesterase" evidence="4">
    <location>
        <begin position="214"/>
        <end position="244"/>
    </location>
</feature>
<evidence type="ECO:0000313" key="5">
    <source>
        <dbReference type="EMBL" id="KKN94015.1"/>
    </source>
</evidence>
<gene>
    <name evidence="5" type="ORF">LCGC14_0192790</name>
</gene>
<evidence type="ECO:0000256" key="2">
    <source>
        <dbReference type="ARBA" id="ARBA00022963"/>
    </source>
</evidence>
<organism evidence="5">
    <name type="scientific">marine sediment metagenome</name>
    <dbReference type="NCBI Taxonomy" id="412755"/>
    <lineage>
        <taxon>unclassified sequences</taxon>
        <taxon>metagenomes</taxon>
        <taxon>ecological metagenomes</taxon>
    </lineage>
</organism>